<dbReference type="Proteomes" id="UP000532769">
    <property type="component" value="Unassembled WGS sequence"/>
</dbReference>
<sequence length="42" mass="4837">MIHQMGLYKRPFRSIQSGKKTVEVRLYDGKRRGIKSGISSNL</sequence>
<reference evidence="1 2" key="1">
    <citation type="submission" date="2020-03" db="EMBL/GenBank/DDBJ databases">
        <title>Genomic Encyclopedia of Archaeal and Bacterial Type Strains, Phase II (KMG-II): from individual species to whole genera.</title>
        <authorList>
            <person name="Goeker M."/>
        </authorList>
    </citation>
    <scope>NUCLEOTIDE SEQUENCE [LARGE SCALE GENOMIC DNA]</scope>
    <source>
        <strain evidence="1 2">DSM 4749</strain>
    </source>
</reference>
<dbReference type="Gene3D" id="2.30.130.30">
    <property type="entry name" value="Hypothetical protein"/>
    <property type="match status" value="1"/>
</dbReference>
<dbReference type="SUPFAM" id="SSF88697">
    <property type="entry name" value="PUA domain-like"/>
    <property type="match status" value="1"/>
</dbReference>
<protein>
    <submittedName>
        <fullName evidence="1">ASC-1-like (ASCH) protein</fullName>
    </submittedName>
</protein>
<dbReference type="InterPro" id="IPR015947">
    <property type="entry name" value="PUA-like_sf"/>
</dbReference>
<proteinExistence type="predicted"/>
<dbReference type="AlphaFoldDB" id="A0A846MCZ7"/>
<evidence type="ECO:0000313" key="1">
    <source>
        <dbReference type="EMBL" id="NIK15376.1"/>
    </source>
</evidence>
<comment type="caution">
    <text evidence="1">The sequence shown here is derived from an EMBL/GenBank/DDBJ whole genome shotgun (WGS) entry which is preliminary data.</text>
</comment>
<name>A0A846MCZ7_9BACL</name>
<organism evidence="1 2">
    <name type="scientific">Saccharococcus thermophilus</name>
    <dbReference type="NCBI Taxonomy" id="29396"/>
    <lineage>
        <taxon>Bacteria</taxon>
        <taxon>Bacillati</taxon>
        <taxon>Bacillota</taxon>
        <taxon>Bacilli</taxon>
        <taxon>Bacillales</taxon>
        <taxon>Anoxybacillaceae</taxon>
        <taxon>Saccharococcus</taxon>
    </lineage>
</organism>
<gene>
    <name evidence="1" type="ORF">BDD39_001886</name>
</gene>
<dbReference type="EMBL" id="JAASRS010000001">
    <property type="protein sequence ID" value="NIK15376.1"/>
    <property type="molecule type" value="Genomic_DNA"/>
</dbReference>
<evidence type="ECO:0000313" key="2">
    <source>
        <dbReference type="Proteomes" id="UP000532769"/>
    </source>
</evidence>
<keyword evidence="2" id="KW-1185">Reference proteome</keyword>
<accession>A0A846MCZ7</accession>